<comment type="similarity">
    <text evidence="1">Belongs to the peptidase S33 family.</text>
</comment>
<dbReference type="PANTHER" id="PTHR43248:SF25">
    <property type="entry name" value="AB HYDROLASE-1 DOMAIN-CONTAINING PROTEIN-RELATED"/>
    <property type="match status" value="1"/>
</dbReference>
<accession>A0A0G4L3T2</accession>
<evidence type="ECO:0000313" key="5">
    <source>
        <dbReference type="EMBL" id="CRK16603.1"/>
    </source>
</evidence>
<organism evidence="5 6">
    <name type="scientific">Verticillium longisporum</name>
    <name type="common">Verticillium dahliae var. longisporum</name>
    <dbReference type="NCBI Taxonomy" id="100787"/>
    <lineage>
        <taxon>Eukaryota</taxon>
        <taxon>Fungi</taxon>
        <taxon>Dikarya</taxon>
        <taxon>Ascomycota</taxon>
        <taxon>Pezizomycotina</taxon>
        <taxon>Sordariomycetes</taxon>
        <taxon>Hypocreomycetidae</taxon>
        <taxon>Glomerellales</taxon>
        <taxon>Plectosphaerellaceae</taxon>
        <taxon>Verticillium</taxon>
    </lineage>
</organism>
<dbReference type="EMBL" id="CVQH01007779">
    <property type="protein sequence ID" value="CRK16603.1"/>
    <property type="molecule type" value="Genomic_DNA"/>
</dbReference>
<evidence type="ECO:0000259" key="3">
    <source>
        <dbReference type="Pfam" id="PF00561"/>
    </source>
</evidence>
<protein>
    <recommendedName>
        <fullName evidence="7">Peptidase S33 tripeptidyl aminopeptidase-like C-terminal domain-containing protein</fullName>
    </recommendedName>
</protein>
<sequence>RRINTIEDTWFIMSSLTDLRSRRSLMFLLHSLCRIFTALAQVPDEFFDPSLRPHNEPEWVKFTASKALEWHPCYDEPMECARLLVPMDYGACNSSYVTLAVIRLPAQDKENYKGPLFVNPGGPGGSGVDLVRQGGSFIAEMLGANHDLISWDIRATWRSTPRTQCWATRQRRAVWETRWPGMPDQYNDDSFIATLLHRAKIQNSVCADRLGDSGILAHISTANHARDMNSILTALGEDTIRFYGASWGSALGATFATMYPDKIERMILEAFRRQLGLGFADSDALIDWFFEECANTEECAIHEPTADGVKKRFESILEYSKQNPIYGRTPGPLVYAGNIQHTYVSEAPTYSALLVQIRSALYAPYMSFGDLARLLKKVEDGGYPTPEKSVVSNPPSWWARVDSAALSDTVFRDSNNPDDWIGPQYASDEFTICGDWPELPDGIDDIKNLLAEAVGRHRLGAAEVDVKLSCIGVPRPRRRFEGPYGANTSFPILFLNARLDNITPLRSALANSALFPGSELVILEGRGHVFIPQSICMNEHARNYMQDGTMPKANTTCPEFMDILWFLGQETDGDQEAGEVERRSTQVDELKKFQDQWLGNRPFLL</sequence>
<dbReference type="PANTHER" id="PTHR43248">
    <property type="entry name" value="2-SUCCINYL-6-HYDROXY-2,4-CYCLOHEXADIENE-1-CARBOXYLATE SYNTHASE"/>
    <property type="match status" value="1"/>
</dbReference>
<evidence type="ECO:0000259" key="4">
    <source>
        <dbReference type="Pfam" id="PF08386"/>
    </source>
</evidence>
<feature type="domain" description="Peptidase S33 tripeptidyl aminopeptidase-like C-terminal" evidence="4">
    <location>
        <begin position="466"/>
        <end position="557"/>
    </location>
</feature>
<dbReference type="Proteomes" id="UP000044602">
    <property type="component" value="Unassembled WGS sequence"/>
</dbReference>
<keyword evidence="2" id="KW-0378">Hydrolase</keyword>
<dbReference type="InterPro" id="IPR029058">
    <property type="entry name" value="AB_hydrolase_fold"/>
</dbReference>
<dbReference type="InterPro" id="IPR000073">
    <property type="entry name" value="AB_hydrolase_1"/>
</dbReference>
<feature type="domain" description="AB hydrolase-1" evidence="3">
    <location>
        <begin position="115"/>
        <end position="270"/>
    </location>
</feature>
<evidence type="ECO:0000313" key="6">
    <source>
        <dbReference type="Proteomes" id="UP000044602"/>
    </source>
</evidence>
<name>A0A0G4L3T2_VERLO</name>
<proteinExistence type="inferred from homology"/>
<reference evidence="5 6" key="1">
    <citation type="submission" date="2015-05" db="EMBL/GenBank/DDBJ databases">
        <authorList>
            <person name="Wang D.B."/>
            <person name="Wang M."/>
        </authorList>
    </citation>
    <scope>NUCLEOTIDE SEQUENCE [LARGE SCALE GENOMIC DNA]</scope>
    <source>
        <strain evidence="5">VL1</strain>
    </source>
</reference>
<keyword evidence="6" id="KW-1185">Reference proteome</keyword>
<dbReference type="Pfam" id="PF00561">
    <property type="entry name" value="Abhydrolase_1"/>
    <property type="match status" value="1"/>
</dbReference>
<dbReference type="GO" id="GO:0016787">
    <property type="term" value="F:hydrolase activity"/>
    <property type="evidence" value="ECO:0007669"/>
    <property type="project" value="UniProtKB-KW"/>
</dbReference>
<gene>
    <name evidence="5" type="ORF">BN1708_002860</name>
</gene>
<dbReference type="Pfam" id="PF08386">
    <property type="entry name" value="Abhydrolase_4"/>
    <property type="match status" value="1"/>
</dbReference>
<dbReference type="InterPro" id="IPR013595">
    <property type="entry name" value="Pept_S33_TAP-like_C"/>
</dbReference>
<dbReference type="Gene3D" id="3.40.50.1820">
    <property type="entry name" value="alpha/beta hydrolase"/>
    <property type="match status" value="1"/>
</dbReference>
<evidence type="ECO:0000256" key="1">
    <source>
        <dbReference type="ARBA" id="ARBA00010088"/>
    </source>
</evidence>
<dbReference type="SUPFAM" id="SSF53474">
    <property type="entry name" value="alpha/beta-Hydrolases"/>
    <property type="match status" value="1"/>
</dbReference>
<dbReference type="STRING" id="100787.A0A0G4L3T2"/>
<feature type="non-terminal residue" evidence="5">
    <location>
        <position position="1"/>
    </location>
</feature>
<evidence type="ECO:0008006" key="7">
    <source>
        <dbReference type="Google" id="ProtNLM"/>
    </source>
</evidence>
<dbReference type="InterPro" id="IPR051601">
    <property type="entry name" value="Serine_prot/Carboxylest_S33"/>
</dbReference>
<dbReference type="AlphaFoldDB" id="A0A0G4L3T2"/>
<evidence type="ECO:0000256" key="2">
    <source>
        <dbReference type="ARBA" id="ARBA00022801"/>
    </source>
</evidence>